<proteinExistence type="predicted"/>
<comment type="caution">
    <text evidence="1">The sequence shown here is derived from an EMBL/GenBank/DDBJ whole genome shotgun (WGS) entry which is preliminary data.</text>
</comment>
<protein>
    <submittedName>
        <fullName evidence="1">Uncharacterized protein</fullName>
    </submittedName>
</protein>
<dbReference type="InterPro" id="IPR043767">
    <property type="entry name" value="DUF5713"/>
</dbReference>
<evidence type="ECO:0000313" key="2">
    <source>
        <dbReference type="Proteomes" id="UP000321907"/>
    </source>
</evidence>
<gene>
    <name evidence="1" type="ORF">FUA23_00795</name>
</gene>
<name>A0A5C7FNF6_9BACT</name>
<evidence type="ECO:0000313" key="1">
    <source>
        <dbReference type="EMBL" id="TXF91755.1"/>
    </source>
</evidence>
<dbReference type="RefSeq" id="WP_147928796.1">
    <property type="nucleotide sequence ID" value="NZ_VOXD01000001.1"/>
</dbReference>
<dbReference type="EMBL" id="VOXD01000001">
    <property type="protein sequence ID" value="TXF91755.1"/>
    <property type="molecule type" value="Genomic_DNA"/>
</dbReference>
<dbReference type="OrthoDB" id="8795357at2"/>
<dbReference type="Pfam" id="PF18977">
    <property type="entry name" value="DUF5713"/>
    <property type="match status" value="1"/>
</dbReference>
<accession>A0A5C7FNF6</accession>
<sequence>MEILNPQAKRHPFLSEMMDDAFFPQPLVLKGVKILEDLCLAMEKEQPKNLAGLYQLTHQATLLFNNLGEELLENDSELDTVAREIIAADFEFIASAYGFVDADVEELIEPRDW</sequence>
<reference evidence="1 2" key="1">
    <citation type="submission" date="2019-08" db="EMBL/GenBank/DDBJ databases">
        <title>Lewinella sp. strain SSH13 Genome sequencing and assembly.</title>
        <authorList>
            <person name="Kim I."/>
        </authorList>
    </citation>
    <scope>NUCLEOTIDE SEQUENCE [LARGE SCALE GENOMIC DNA]</scope>
    <source>
        <strain evidence="1 2">SSH13</strain>
    </source>
</reference>
<organism evidence="1 2">
    <name type="scientific">Neolewinella aurantiaca</name>
    <dbReference type="NCBI Taxonomy" id="2602767"/>
    <lineage>
        <taxon>Bacteria</taxon>
        <taxon>Pseudomonadati</taxon>
        <taxon>Bacteroidota</taxon>
        <taxon>Saprospiria</taxon>
        <taxon>Saprospirales</taxon>
        <taxon>Lewinellaceae</taxon>
        <taxon>Neolewinella</taxon>
    </lineage>
</organism>
<dbReference type="AlphaFoldDB" id="A0A5C7FNF6"/>
<dbReference type="Proteomes" id="UP000321907">
    <property type="component" value="Unassembled WGS sequence"/>
</dbReference>
<keyword evidence="2" id="KW-1185">Reference proteome</keyword>